<dbReference type="Gene3D" id="2.60.120.10">
    <property type="entry name" value="Jelly Rolls"/>
    <property type="match status" value="1"/>
</dbReference>
<dbReference type="SMART" id="SM00100">
    <property type="entry name" value="cNMP"/>
    <property type="match status" value="1"/>
</dbReference>
<dbReference type="PROSITE" id="PS50042">
    <property type="entry name" value="CNMP_BINDING_3"/>
    <property type="match status" value="1"/>
</dbReference>
<evidence type="ECO:0000313" key="5">
    <source>
        <dbReference type="EMBL" id="AKF26039.1"/>
    </source>
</evidence>
<dbReference type="KEGG" id="slh:YH65_09285"/>
<reference evidence="6" key="2">
    <citation type="journal article" date="2017" name="Stand. Genomic Sci.">
        <title>Complete genome sequence of the sulfur-oxidizing chemolithoautotrophic Sulfurovum lithotrophicum 42BKTT.</title>
        <authorList>
            <person name="Jeon W."/>
            <person name="Priscilla L."/>
            <person name="Park G."/>
            <person name="Lee H."/>
            <person name="Lee N."/>
            <person name="Lee D."/>
            <person name="Kwon H."/>
            <person name="Ahn I."/>
            <person name="Lee C."/>
            <person name="Lee H."/>
            <person name="Ahn J."/>
        </authorList>
    </citation>
    <scope>NUCLEOTIDE SEQUENCE [LARGE SCALE GENOMIC DNA]</scope>
    <source>
        <strain evidence="6">ATCC BAA-797 / 42BKT</strain>
    </source>
</reference>
<feature type="domain" description="Cyclic nucleotide-binding" evidence="4">
    <location>
        <begin position="1"/>
        <end position="115"/>
    </location>
</feature>
<dbReference type="GO" id="GO:0005829">
    <property type="term" value="C:cytosol"/>
    <property type="evidence" value="ECO:0007669"/>
    <property type="project" value="TreeGrafter"/>
</dbReference>
<evidence type="ECO:0000256" key="1">
    <source>
        <dbReference type="ARBA" id="ARBA00023015"/>
    </source>
</evidence>
<dbReference type="SUPFAM" id="SSF51206">
    <property type="entry name" value="cAMP-binding domain-like"/>
    <property type="match status" value="1"/>
</dbReference>
<keyword evidence="6" id="KW-1185">Reference proteome</keyword>
<dbReference type="SUPFAM" id="SSF46785">
    <property type="entry name" value="Winged helix' DNA-binding domain"/>
    <property type="match status" value="1"/>
</dbReference>
<dbReference type="InterPro" id="IPR036390">
    <property type="entry name" value="WH_DNA-bd_sf"/>
</dbReference>
<protein>
    <submittedName>
        <fullName evidence="5">Cyclic nucleotide-binding protein</fullName>
    </submittedName>
</protein>
<dbReference type="AlphaFoldDB" id="A0A7U4M377"/>
<keyword evidence="2" id="KW-0238">DNA-binding</keyword>
<keyword evidence="3" id="KW-0804">Transcription</keyword>
<reference evidence="5 6" key="1">
    <citation type="submission" date="2015-04" db="EMBL/GenBank/DDBJ databases">
        <title>Complete genome sequence of Sulfurovum lithotrophicum ATCC BAA-797T.</title>
        <authorList>
            <person name="Ahn J."/>
            <person name="Park G."/>
            <person name="Jeon W."/>
            <person name="Jang Y."/>
            <person name="Jang M."/>
            <person name="Lee H."/>
            <person name="Lee H."/>
        </authorList>
    </citation>
    <scope>NUCLEOTIDE SEQUENCE [LARGE SCALE GENOMIC DNA]</scope>
    <source>
        <strain evidence="6">ATCC BAA-797 / 42BKT</strain>
    </source>
</reference>
<dbReference type="InterPro" id="IPR014710">
    <property type="entry name" value="RmlC-like_jellyroll"/>
</dbReference>
<proteinExistence type="predicted"/>
<dbReference type="GO" id="GO:0003700">
    <property type="term" value="F:DNA-binding transcription factor activity"/>
    <property type="evidence" value="ECO:0007669"/>
    <property type="project" value="TreeGrafter"/>
</dbReference>
<dbReference type="InterPro" id="IPR012318">
    <property type="entry name" value="HTH_CRP"/>
</dbReference>
<dbReference type="Pfam" id="PF00027">
    <property type="entry name" value="cNMP_binding"/>
    <property type="match status" value="1"/>
</dbReference>
<dbReference type="GO" id="GO:0003677">
    <property type="term" value="F:DNA binding"/>
    <property type="evidence" value="ECO:0007669"/>
    <property type="project" value="UniProtKB-KW"/>
</dbReference>
<sequence length="208" mass="24433">MTVSEISRHTRRIMFKKGETLFTQGELIRYFYVVIRGKIKSYQLNLNNAKEQTIFIFREGDMFDTIVLLDGKEHDVMYEALEESEVLQMPIEFVRELISTNKEFNSKFFPYLARQMRQMEELATDLSLFSTSERLIKLLLQNLDPNNLMKYNLIQGLSHTEIAKLIGTVRHVVERHLKALKADGTIETKNKNIQIVDTRKLLDKINLF</sequence>
<dbReference type="InterPro" id="IPR000595">
    <property type="entry name" value="cNMP-bd_dom"/>
</dbReference>
<dbReference type="InterPro" id="IPR050397">
    <property type="entry name" value="Env_Response_Regulators"/>
</dbReference>
<dbReference type="EMBL" id="CP011308">
    <property type="protein sequence ID" value="AKF26039.1"/>
    <property type="molecule type" value="Genomic_DNA"/>
</dbReference>
<dbReference type="InterPro" id="IPR018490">
    <property type="entry name" value="cNMP-bd_dom_sf"/>
</dbReference>
<keyword evidence="1" id="KW-0805">Transcription regulation</keyword>
<dbReference type="PANTHER" id="PTHR24567:SF76">
    <property type="entry name" value="CYCLIC NUCLEOTIDE-BINDING DOMAIN PROTEIN"/>
    <property type="match status" value="1"/>
</dbReference>
<evidence type="ECO:0000256" key="3">
    <source>
        <dbReference type="ARBA" id="ARBA00023163"/>
    </source>
</evidence>
<dbReference type="PANTHER" id="PTHR24567">
    <property type="entry name" value="CRP FAMILY TRANSCRIPTIONAL REGULATORY PROTEIN"/>
    <property type="match status" value="1"/>
</dbReference>
<name>A0A7U4M377_9BACT</name>
<dbReference type="Pfam" id="PF13545">
    <property type="entry name" value="HTH_Crp_2"/>
    <property type="match status" value="1"/>
</dbReference>
<organism evidence="5 6">
    <name type="scientific">Sulfurovum lithotrophicum</name>
    <dbReference type="NCBI Taxonomy" id="206403"/>
    <lineage>
        <taxon>Bacteria</taxon>
        <taxon>Pseudomonadati</taxon>
        <taxon>Campylobacterota</taxon>
        <taxon>Epsilonproteobacteria</taxon>
        <taxon>Campylobacterales</taxon>
        <taxon>Sulfurovaceae</taxon>
        <taxon>Sulfurovum</taxon>
    </lineage>
</organism>
<gene>
    <name evidence="5" type="ORF">YH65_09285</name>
</gene>
<evidence type="ECO:0000259" key="4">
    <source>
        <dbReference type="PROSITE" id="PS50042"/>
    </source>
</evidence>
<dbReference type="Proteomes" id="UP000034444">
    <property type="component" value="Chromosome"/>
</dbReference>
<evidence type="ECO:0000256" key="2">
    <source>
        <dbReference type="ARBA" id="ARBA00023125"/>
    </source>
</evidence>
<accession>A0A7U4M377</accession>
<dbReference type="CDD" id="cd00038">
    <property type="entry name" value="CAP_ED"/>
    <property type="match status" value="1"/>
</dbReference>
<evidence type="ECO:0000313" key="6">
    <source>
        <dbReference type="Proteomes" id="UP000034444"/>
    </source>
</evidence>